<protein>
    <submittedName>
        <fullName evidence="1">Uncharacterized protein</fullName>
    </submittedName>
</protein>
<gene>
    <name evidence="1" type="ORF">BJ508DRAFT_154814</name>
</gene>
<name>A0A3N4I3F6_ASCIM</name>
<accession>A0A3N4I3F6</accession>
<evidence type="ECO:0000313" key="2">
    <source>
        <dbReference type="Proteomes" id="UP000275078"/>
    </source>
</evidence>
<reference evidence="1 2" key="1">
    <citation type="journal article" date="2018" name="Nat. Ecol. Evol.">
        <title>Pezizomycetes genomes reveal the molecular basis of ectomycorrhizal truffle lifestyle.</title>
        <authorList>
            <person name="Murat C."/>
            <person name="Payen T."/>
            <person name="Noel B."/>
            <person name="Kuo A."/>
            <person name="Morin E."/>
            <person name="Chen J."/>
            <person name="Kohler A."/>
            <person name="Krizsan K."/>
            <person name="Balestrini R."/>
            <person name="Da Silva C."/>
            <person name="Montanini B."/>
            <person name="Hainaut M."/>
            <person name="Levati E."/>
            <person name="Barry K.W."/>
            <person name="Belfiori B."/>
            <person name="Cichocki N."/>
            <person name="Clum A."/>
            <person name="Dockter R.B."/>
            <person name="Fauchery L."/>
            <person name="Guy J."/>
            <person name="Iotti M."/>
            <person name="Le Tacon F."/>
            <person name="Lindquist E.A."/>
            <person name="Lipzen A."/>
            <person name="Malagnac F."/>
            <person name="Mello A."/>
            <person name="Molinier V."/>
            <person name="Miyauchi S."/>
            <person name="Poulain J."/>
            <person name="Riccioni C."/>
            <person name="Rubini A."/>
            <person name="Sitrit Y."/>
            <person name="Splivallo R."/>
            <person name="Traeger S."/>
            <person name="Wang M."/>
            <person name="Zifcakova L."/>
            <person name="Wipf D."/>
            <person name="Zambonelli A."/>
            <person name="Paolocci F."/>
            <person name="Nowrousian M."/>
            <person name="Ottonello S."/>
            <person name="Baldrian P."/>
            <person name="Spatafora J.W."/>
            <person name="Henrissat B."/>
            <person name="Nagy L.G."/>
            <person name="Aury J.M."/>
            <person name="Wincker P."/>
            <person name="Grigoriev I.V."/>
            <person name="Bonfante P."/>
            <person name="Martin F.M."/>
        </authorList>
    </citation>
    <scope>NUCLEOTIDE SEQUENCE [LARGE SCALE GENOMIC DNA]</scope>
    <source>
        <strain evidence="1 2">RN42</strain>
    </source>
</reference>
<dbReference type="AlphaFoldDB" id="A0A3N4I3F6"/>
<proteinExistence type="predicted"/>
<dbReference type="Proteomes" id="UP000275078">
    <property type="component" value="Unassembled WGS sequence"/>
</dbReference>
<organism evidence="1 2">
    <name type="scientific">Ascobolus immersus RN42</name>
    <dbReference type="NCBI Taxonomy" id="1160509"/>
    <lineage>
        <taxon>Eukaryota</taxon>
        <taxon>Fungi</taxon>
        <taxon>Dikarya</taxon>
        <taxon>Ascomycota</taxon>
        <taxon>Pezizomycotina</taxon>
        <taxon>Pezizomycetes</taxon>
        <taxon>Pezizales</taxon>
        <taxon>Ascobolaceae</taxon>
        <taxon>Ascobolus</taxon>
    </lineage>
</organism>
<evidence type="ECO:0000313" key="1">
    <source>
        <dbReference type="EMBL" id="RPA78630.1"/>
    </source>
</evidence>
<dbReference type="EMBL" id="ML119709">
    <property type="protein sequence ID" value="RPA78630.1"/>
    <property type="molecule type" value="Genomic_DNA"/>
</dbReference>
<keyword evidence="2" id="KW-1185">Reference proteome</keyword>
<sequence length="131" mass="15231">MHCTNILTFPPENNWAACFSDKGGGQSSNTQTPQAFQKQPIPYVYRQFSSIIYRIKTKNQSLKQIHHRTTTPRCFQQHHRQVRFHCHTHFHIPLKHHQHPSISKASGENYYSPSGSYSSNSSRMIFSRICS</sequence>